<name>A0A855SFR7_PHOAN</name>
<dbReference type="GeneID" id="61230082"/>
<dbReference type="EMBL" id="PYOY01000002">
    <property type="protein sequence ID" value="PSX08556.1"/>
    <property type="molecule type" value="Genomic_DNA"/>
</dbReference>
<organism evidence="1 2">
    <name type="scientific">Photobacterium angustum</name>
    <dbReference type="NCBI Taxonomy" id="661"/>
    <lineage>
        <taxon>Bacteria</taxon>
        <taxon>Pseudomonadati</taxon>
        <taxon>Pseudomonadota</taxon>
        <taxon>Gammaproteobacteria</taxon>
        <taxon>Vibrionales</taxon>
        <taxon>Vibrionaceae</taxon>
        <taxon>Photobacterium</taxon>
    </lineage>
</organism>
<comment type="caution">
    <text evidence="1">The sequence shown here is derived from an EMBL/GenBank/DDBJ whole genome shotgun (WGS) entry which is preliminary data.</text>
</comment>
<sequence length="83" mass="9670">MSAVVNPYALTDKRLAQGMATGIFAITELGLEKKCTMCGDWYPFDDEFYQSYFIKAKNRHQVKAECKACCIERYRNHLRKKPQ</sequence>
<dbReference type="Proteomes" id="UP000241440">
    <property type="component" value="Unassembled WGS sequence"/>
</dbReference>
<proteinExistence type="predicted"/>
<gene>
    <name evidence="1" type="ORF">C0W41_05555</name>
</gene>
<evidence type="ECO:0000313" key="1">
    <source>
        <dbReference type="EMBL" id="PSX08556.1"/>
    </source>
</evidence>
<evidence type="ECO:0000313" key="2">
    <source>
        <dbReference type="Proteomes" id="UP000241440"/>
    </source>
</evidence>
<accession>A0A855SFR7</accession>
<protein>
    <submittedName>
        <fullName evidence="1">Uncharacterized protein</fullName>
    </submittedName>
</protein>
<dbReference type="RefSeq" id="WP_052956263.1">
    <property type="nucleotide sequence ID" value="NZ_JZSX01000001.1"/>
</dbReference>
<dbReference type="AlphaFoldDB" id="A0A855SFR7"/>
<reference evidence="1 2" key="1">
    <citation type="submission" date="2018-01" db="EMBL/GenBank/DDBJ databases">
        <title>Whole genome sequencing of Histamine producing bacteria.</title>
        <authorList>
            <person name="Butler K."/>
        </authorList>
    </citation>
    <scope>NUCLEOTIDE SEQUENCE [LARGE SCALE GENOMIC DNA]</scope>
    <source>
        <strain evidence="1 2">A2-1</strain>
    </source>
</reference>